<dbReference type="SUPFAM" id="SSF55031">
    <property type="entry name" value="Bacterial exopeptidase dimerisation domain"/>
    <property type="match status" value="1"/>
</dbReference>
<dbReference type="GO" id="GO:0016805">
    <property type="term" value="F:dipeptidase activity"/>
    <property type="evidence" value="ECO:0007669"/>
    <property type="project" value="InterPro"/>
</dbReference>
<evidence type="ECO:0000256" key="1">
    <source>
        <dbReference type="PIRNR" id="PIRNR037226"/>
    </source>
</evidence>
<dbReference type="InterPro" id="IPR002933">
    <property type="entry name" value="Peptidase_M20"/>
</dbReference>
<dbReference type="PIRSF" id="PIRSF037226">
    <property type="entry name" value="Amidohydrolase_ACY1L2_prd"/>
    <property type="match status" value="1"/>
</dbReference>
<comment type="similarity">
    <text evidence="1">Belongs to the peptidase M20A family.</text>
</comment>
<dbReference type="AlphaFoldDB" id="A0A0V8JNQ2"/>
<dbReference type="InterPro" id="IPR036264">
    <property type="entry name" value="Bact_exopeptidase_dim_dom"/>
</dbReference>
<dbReference type="InterPro" id="IPR052030">
    <property type="entry name" value="Peptidase_M20/M20A_hydrolases"/>
</dbReference>
<keyword evidence="3" id="KW-0378">Hydrolase</keyword>
<dbReference type="InterPro" id="IPR017144">
    <property type="entry name" value="Xaa-Arg_dipeptidase"/>
</dbReference>
<evidence type="ECO:0000313" key="3">
    <source>
        <dbReference type="EMBL" id="KSU88690.1"/>
    </source>
</evidence>
<gene>
    <name evidence="3" type="ORF">AS180_06835</name>
</gene>
<dbReference type="EMBL" id="LNQP01000017">
    <property type="protein sequence ID" value="KSU88690.1"/>
    <property type="molecule type" value="Genomic_DNA"/>
</dbReference>
<feature type="domain" description="Peptidase M20 dimerisation" evidence="2">
    <location>
        <begin position="180"/>
        <end position="268"/>
    </location>
</feature>
<dbReference type="GO" id="GO:0005737">
    <property type="term" value="C:cytoplasm"/>
    <property type="evidence" value="ECO:0007669"/>
    <property type="project" value="TreeGrafter"/>
</dbReference>
<dbReference type="Pfam" id="PF07687">
    <property type="entry name" value="M20_dimer"/>
    <property type="match status" value="1"/>
</dbReference>
<dbReference type="InterPro" id="IPR011650">
    <property type="entry name" value="Peptidase_M20_dimer"/>
</dbReference>
<name>A0A0V8JNQ2_9BACI</name>
<organism evidence="3 4">
    <name type="scientific">Priestia veravalensis</name>
    <dbReference type="NCBI Taxonomy" id="1414648"/>
    <lineage>
        <taxon>Bacteria</taxon>
        <taxon>Bacillati</taxon>
        <taxon>Bacillota</taxon>
        <taxon>Bacilli</taxon>
        <taxon>Bacillales</taxon>
        <taxon>Bacillaceae</taxon>
        <taxon>Priestia</taxon>
    </lineage>
</organism>
<comment type="caution">
    <text evidence="3">The sequence shown here is derived from an EMBL/GenBank/DDBJ whole genome shotgun (WGS) entry which is preliminary data.</text>
</comment>
<protein>
    <recommendedName>
        <fullName evidence="1">Peptidase M20 domain-containing protein 2</fullName>
    </recommendedName>
</protein>
<evidence type="ECO:0000259" key="2">
    <source>
        <dbReference type="Pfam" id="PF07687"/>
    </source>
</evidence>
<dbReference type="NCBIfam" id="TIGR01891">
    <property type="entry name" value="amidohydrolases"/>
    <property type="match status" value="1"/>
</dbReference>
<dbReference type="Proteomes" id="UP000053681">
    <property type="component" value="Unassembled WGS sequence"/>
</dbReference>
<dbReference type="InterPro" id="IPR017439">
    <property type="entry name" value="Amidohydrolase"/>
</dbReference>
<dbReference type="Pfam" id="PF01546">
    <property type="entry name" value="Peptidase_M20"/>
    <property type="match status" value="1"/>
</dbReference>
<dbReference type="GO" id="GO:0071713">
    <property type="term" value="F:para-aminobenzoyl-glutamate hydrolase activity"/>
    <property type="evidence" value="ECO:0007669"/>
    <property type="project" value="TreeGrafter"/>
</dbReference>
<accession>A0A0V8JNQ2</accession>
<dbReference type="CDD" id="cd03887">
    <property type="entry name" value="M20_Acy1L2"/>
    <property type="match status" value="1"/>
</dbReference>
<dbReference type="Gene3D" id="3.40.630.10">
    <property type="entry name" value="Zn peptidases"/>
    <property type="match status" value="1"/>
</dbReference>
<dbReference type="Gene3D" id="3.30.70.360">
    <property type="match status" value="1"/>
</dbReference>
<dbReference type="FunFam" id="3.30.70.360:FF:000004">
    <property type="entry name" value="Peptidase M20 domain-containing protein 2"/>
    <property type="match status" value="1"/>
</dbReference>
<dbReference type="GO" id="GO:0046657">
    <property type="term" value="P:folic acid catabolic process"/>
    <property type="evidence" value="ECO:0007669"/>
    <property type="project" value="TreeGrafter"/>
</dbReference>
<reference evidence="3 4" key="1">
    <citation type="submission" date="2015-11" db="EMBL/GenBank/DDBJ databases">
        <title>Bacillus caseinolyticus sp nov.</title>
        <authorList>
            <person name="Dastager S.G."/>
            <person name="Mawlankar R."/>
        </authorList>
    </citation>
    <scope>NUCLEOTIDE SEQUENCE [LARGE SCALE GENOMIC DNA]</scope>
    <source>
        <strain evidence="3 4">SGD-V-76</strain>
    </source>
</reference>
<proteinExistence type="inferred from homology"/>
<evidence type="ECO:0000313" key="4">
    <source>
        <dbReference type="Proteomes" id="UP000053681"/>
    </source>
</evidence>
<sequence length="400" mass="43091">MNLQMEKLKESVIEYINQQAQTYIDTSHAIHDHPEIGNEEKFASYLLCKLLEEADFTVERGVAGHDTAFLAKKASARKGPRIGFLAEYDALPGLGHACGHNIIGTTSVGAAIALSQVLDEIGGELVVLGTPAEEGGPNGSAKGSFVKAGLVQDLNACMMVHPGKETCITGTTLAVDPIDFEFYGQASHAASAPEEGINALDAVIQLFNGVNALRQHVKDDVKIHGIITDGGTAPNIVPDYAKARFYIRAQTRKECDQVTERVQQIAKGAAMATGAKLNAYFIQNKVDHIQLNRAFDRVFEEVFTELGEDVDTAHKPGIGSSDAGNVSQVVPTIHPYIKIGAETLAWHTDEFREAAKSPEGDKGLLQGTKGLALIGLRLLTEEDTLCAIKDEFTKRQAELD</sequence>
<keyword evidence="4" id="KW-1185">Reference proteome</keyword>
<dbReference type="PANTHER" id="PTHR30575">
    <property type="entry name" value="PEPTIDASE M20"/>
    <property type="match status" value="1"/>
</dbReference>
<dbReference type="SUPFAM" id="SSF53187">
    <property type="entry name" value="Zn-dependent exopeptidases"/>
    <property type="match status" value="1"/>
</dbReference>
<dbReference type="PANTHER" id="PTHR30575:SF0">
    <property type="entry name" value="XAA-ARG DIPEPTIDASE"/>
    <property type="match status" value="1"/>
</dbReference>